<dbReference type="AlphaFoldDB" id="A0A561E9K2"/>
<organism evidence="3 4">
    <name type="scientific">Rudaeicoccus suwonensis</name>
    <dbReference type="NCBI Taxonomy" id="657409"/>
    <lineage>
        <taxon>Bacteria</taxon>
        <taxon>Bacillati</taxon>
        <taxon>Actinomycetota</taxon>
        <taxon>Actinomycetes</taxon>
        <taxon>Micrococcales</taxon>
        <taxon>Dermacoccaceae</taxon>
        <taxon>Rudaeicoccus</taxon>
    </lineage>
</organism>
<dbReference type="GO" id="GO:0016740">
    <property type="term" value="F:transferase activity"/>
    <property type="evidence" value="ECO:0007669"/>
    <property type="project" value="UniProtKB-KW"/>
</dbReference>
<dbReference type="PANTHER" id="PTHR48090">
    <property type="entry name" value="UNDECAPRENYL-PHOSPHATE 4-DEOXY-4-FORMAMIDO-L-ARABINOSE TRANSFERASE-RELATED"/>
    <property type="match status" value="1"/>
</dbReference>
<sequence>MTSPSAVTPVVPVPSAVLQRTQLVMPCLNEEQALPRLLAAVPAEVDVVIADNGSTDRSVQIARAAGATVVTVPQQGYGAAAHGGLLAASAEFVVVMDADGSVDPSDALALVAVVAQGEADLALGRRRPVRRGLIPPQARIGNAAATAVLRHRHGLGVHDIAPVRAARRSNLLDLGVTDRAMGYPVELLDKAGRAGWRVLEFDVDYFPRAAGSVSKVSGTVRGTARTAWGFGRALW</sequence>
<dbReference type="Gene3D" id="3.90.550.10">
    <property type="entry name" value="Spore Coat Polysaccharide Biosynthesis Protein SpsA, Chain A"/>
    <property type="match status" value="1"/>
</dbReference>
<dbReference type="InterPro" id="IPR029044">
    <property type="entry name" value="Nucleotide-diphossugar_trans"/>
</dbReference>
<comment type="similarity">
    <text evidence="1">Belongs to the glycosyltransferase 2 family.</text>
</comment>
<dbReference type="RefSeq" id="WP_145226118.1">
    <property type="nucleotide sequence ID" value="NZ_VIVQ01000001.1"/>
</dbReference>
<dbReference type="CDD" id="cd04179">
    <property type="entry name" value="DPM_DPG-synthase_like"/>
    <property type="match status" value="1"/>
</dbReference>
<evidence type="ECO:0000256" key="1">
    <source>
        <dbReference type="ARBA" id="ARBA00006739"/>
    </source>
</evidence>
<comment type="caution">
    <text evidence="3">The sequence shown here is derived from an EMBL/GenBank/DDBJ whole genome shotgun (WGS) entry which is preliminary data.</text>
</comment>
<keyword evidence="4" id="KW-1185">Reference proteome</keyword>
<dbReference type="InterPro" id="IPR001173">
    <property type="entry name" value="Glyco_trans_2-like"/>
</dbReference>
<evidence type="ECO:0000313" key="4">
    <source>
        <dbReference type="Proteomes" id="UP000318297"/>
    </source>
</evidence>
<dbReference type="Proteomes" id="UP000318297">
    <property type="component" value="Unassembled WGS sequence"/>
</dbReference>
<evidence type="ECO:0000259" key="2">
    <source>
        <dbReference type="Pfam" id="PF00535"/>
    </source>
</evidence>
<dbReference type="SUPFAM" id="SSF53448">
    <property type="entry name" value="Nucleotide-diphospho-sugar transferases"/>
    <property type="match status" value="1"/>
</dbReference>
<dbReference type="PANTHER" id="PTHR48090:SF7">
    <property type="entry name" value="RFBJ PROTEIN"/>
    <property type="match status" value="1"/>
</dbReference>
<evidence type="ECO:0000313" key="3">
    <source>
        <dbReference type="EMBL" id="TWE12260.1"/>
    </source>
</evidence>
<name>A0A561E9K2_9MICO</name>
<gene>
    <name evidence="3" type="ORF">BKA23_1060</name>
</gene>
<accession>A0A561E9K2</accession>
<reference evidence="3 4" key="1">
    <citation type="submission" date="2019-06" db="EMBL/GenBank/DDBJ databases">
        <title>Sequencing the genomes of 1000 actinobacteria strains.</title>
        <authorList>
            <person name="Klenk H.-P."/>
        </authorList>
    </citation>
    <scope>NUCLEOTIDE SEQUENCE [LARGE SCALE GENOMIC DNA]</scope>
    <source>
        <strain evidence="3 4">DSM 19560</strain>
    </source>
</reference>
<dbReference type="OrthoDB" id="9797819at2"/>
<protein>
    <submittedName>
        <fullName evidence="3">Glycosyl transferase family 2</fullName>
    </submittedName>
</protein>
<dbReference type="InterPro" id="IPR050256">
    <property type="entry name" value="Glycosyltransferase_2"/>
</dbReference>
<proteinExistence type="inferred from homology"/>
<feature type="domain" description="Glycosyltransferase 2-like" evidence="2">
    <location>
        <begin position="23"/>
        <end position="133"/>
    </location>
</feature>
<dbReference type="EMBL" id="VIVQ01000001">
    <property type="protein sequence ID" value="TWE12260.1"/>
    <property type="molecule type" value="Genomic_DNA"/>
</dbReference>
<keyword evidence="3" id="KW-0808">Transferase</keyword>
<dbReference type="Pfam" id="PF00535">
    <property type="entry name" value="Glycos_transf_2"/>
    <property type="match status" value="1"/>
</dbReference>